<evidence type="ECO:0000313" key="12">
    <source>
        <dbReference type="Proteomes" id="UP000291191"/>
    </source>
</evidence>
<dbReference type="SUPFAM" id="SSF48452">
    <property type="entry name" value="TPR-like"/>
    <property type="match status" value="2"/>
</dbReference>
<dbReference type="InterPro" id="IPR011990">
    <property type="entry name" value="TPR-like_helical_dom_sf"/>
</dbReference>
<dbReference type="EMBL" id="RCXO01000016">
    <property type="protein sequence ID" value="RYT79556.1"/>
    <property type="molecule type" value="Genomic_DNA"/>
</dbReference>
<dbReference type="GO" id="GO:0046813">
    <property type="term" value="P:receptor-mediated virion attachment to host cell"/>
    <property type="evidence" value="ECO:0007669"/>
    <property type="project" value="TreeGrafter"/>
</dbReference>
<dbReference type="EMBL" id="QRPE01000029">
    <property type="protein sequence ID" value="RHL88421.1"/>
    <property type="molecule type" value="Genomic_DNA"/>
</dbReference>
<dbReference type="EMBL" id="QRQM01000005">
    <property type="protein sequence ID" value="RHN08646.1"/>
    <property type="molecule type" value="Genomic_DNA"/>
</dbReference>
<dbReference type="RefSeq" id="WP_007664955.1">
    <property type="nucleotide sequence ID" value="NZ_BAABZC010000002.1"/>
</dbReference>
<dbReference type="Gene3D" id="1.25.40.10">
    <property type="entry name" value="Tetratricopeptide repeat domain"/>
    <property type="match status" value="3"/>
</dbReference>
<evidence type="ECO:0000256" key="4">
    <source>
        <dbReference type="SAM" id="SignalP"/>
    </source>
</evidence>
<dbReference type="Pfam" id="PF13365">
    <property type="entry name" value="Trypsin_2"/>
    <property type="match status" value="1"/>
</dbReference>
<dbReference type="InterPro" id="IPR050498">
    <property type="entry name" value="Ycf3"/>
</dbReference>
<evidence type="ECO:0000313" key="5">
    <source>
        <dbReference type="EMBL" id="RGT54116.1"/>
    </source>
</evidence>
<dbReference type="GeneID" id="26160739"/>
<dbReference type="GO" id="GO:0006508">
    <property type="term" value="P:proteolysis"/>
    <property type="evidence" value="ECO:0007669"/>
    <property type="project" value="UniProtKB-KW"/>
</dbReference>
<evidence type="ECO:0000313" key="6">
    <source>
        <dbReference type="EMBL" id="RHL88421.1"/>
    </source>
</evidence>
<gene>
    <name evidence="5" type="ORF">DWX27_07760</name>
    <name evidence="7" type="ORF">DWZ32_05520</name>
    <name evidence="6" type="ORF">DWZ95_19300</name>
    <name evidence="8" type="ORF">EAJ06_13040</name>
</gene>
<feature type="chain" id="PRO_5044592888" evidence="4">
    <location>
        <begin position="23"/>
        <end position="567"/>
    </location>
</feature>
<dbReference type="GO" id="GO:0009279">
    <property type="term" value="C:cell outer membrane"/>
    <property type="evidence" value="ECO:0007669"/>
    <property type="project" value="TreeGrafter"/>
</dbReference>
<keyword evidence="8" id="KW-0378">Hydrolase</keyword>
<comment type="caution">
    <text evidence="8">The sequence shown here is derived from an EMBL/GenBank/DDBJ whole genome shotgun (WGS) entry which is preliminary data.</text>
</comment>
<dbReference type="SMART" id="SM00028">
    <property type="entry name" value="TPR"/>
    <property type="match status" value="4"/>
</dbReference>
<keyword evidence="2 3" id="KW-0802">TPR repeat</keyword>
<dbReference type="InterPro" id="IPR019734">
    <property type="entry name" value="TPR_rpt"/>
</dbReference>
<dbReference type="SUPFAM" id="SSF50494">
    <property type="entry name" value="Trypsin-like serine proteases"/>
    <property type="match status" value="1"/>
</dbReference>
<dbReference type="OrthoDB" id="1114009at2"/>
<reference evidence="8 12" key="2">
    <citation type="journal article" date="2019" name="Science, e1252229">
        <title>Invertible promoters mediate bacterial phase variation, antibiotic resistance, and host adaptation in the gut.</title>
        <authorList>
            <person name="Jiang X."/>
            <person name="Hall A.B."/>
            <person name="Arthur T.D."/>
            <person name="Plichta D.R."/>
            <person name="Covington C.T."/>
            <person name="Poyet M."/>
            <person name="Crothers J."/>
            <person name="Moses P.L."/>
            <person name="Tolonen A.C."/>
            <person name="Vlamakis H."/>
            <person name="Alm E.J."/>
            <person name="Xavier R.J."/>
        </authorList>
    </citation>
    <scope>NUCLEOTIDE SEQUENCE [LARGE SCALE GENOMIC DNA]</scope>
    <source>
        <strain evidence="12">bf_0095</strain>
        <strain evidence="8">Bf_0095</strain>
    </source>
</reference>
<keyword evidence="8" id="KW-0645">Protease</keyword>
<protein>
    <submittedName>
        <fullName evidence="8">Serine protease</fullName>
    </submittedName>
    <submittedName>
        <fullName evidence="5">Tetratricopeptide repeat protein</fullName>
    </submittedName>
</protein>
<feature type="signal peptide" evidence="4">
    <location>
        <begin position="1"/>
        <end position="22"/>
    </location>
</feature>
<evidence type="ECO:0000256" key="2">
    <source>
        <dbReference type="ARBA" id="ARBA00022803"/>
    </source>
</evidence>
<name>A0A3E4KNY8_9BACE</name>
<reference evidence="9 10" key="1">
    <citation type="submission" date="2018-08" db="EMBL/GenBank/DDBJ databases">
        <title>A genome reference for cultivated species of the human gut microbiota.</title>
        <authorList>
            <person name="Zou Y."/>
            <person name="Xue W."/>
            <person name="Luo G."/>
        </authorList>
    </citation>
    <scope>NUCLEOTIDE SEQUENCE [LARGE SCALE GENOMIC DNA]</scope>
    <source>
        <strain evidence="5 9">AF19-10AC</strain>
        <strain evidence="7 11">AF31-23</strain>
        <strain evidence="6 10">AF36-16BH</strain>
    </source>
</reference>
<dbReference type="Proteomes" id="UP000285013">
    <property type="component" value="Unassembled WGS sequence"/>
</dbReference>
<evidence type="ECO:0000313" key="7">
    <source>
        <dbReference type="EMBL" id="RHN08646.1"/>
    </source>
</evidence>
<dbReference type="InterPro" id="IPR009003">
    <property type="entry name" value="Peptidase_S1_PA"/>
</dbReference>
<accession>A0A3E4KNY8</accession>
<keyword evidence="4" id="KW-0732">Signal</keyword>
<evidence type="ECO:0000313" key="9">
    <source>
        <dbReference type="Proteomes" id="UP000284772"/>
    </source>
</evidence>
<dbReference type="PANTHER" id="PTHR44858:SF1">
    <property type="entry name" value="UDP-N-ACETYLGLUCOSAMINE--PEPTIDE N-ACETYLGLUCOSAMINYLTRANSFERASE SPINDLY-RELATED"/>
    <property type="match status" value="1"/>
</dbReference>
<evidence type="ECO:0000313" key="11">
    <source>
        <dbReference type="Proteomes" id="UP000286003"/>
    </source>
</evidence>
<proteinExistence type="predicted"/>
<evidence type="ECO:0000256" key="3">
    <source>
        <dbReference type="PROSITE-ProRule" id="PRU00339"/>
    </source>
</evidence>
<feature type="repeat" description="TPR" evidence="3">
    <location>
        <begin position="456"/>
        <end position="489"/>
    </location>
</feature>
<dbReference type="AlphaFoldDB" id="A0A3E4KNY8"/>
<dbReference type="Gene3D" id="2.40.10.120">
    <property type="match status" value="1"/>
</dbReference>
<keyword evidence="1" id="KW-0677">Repeat</keyword>
<dbReference type="Proteomes" id="UP000291191">
    <property type="component" value="Unassembled WGS sequence"/>
</dbReference>
<dbReference type="EMBL" id="QRWT01000005">
    <property type="protein sequence ID" value="RGT54116.1"/>
    <property type="molecule type" value="Genomic_DNA"/>
</dbReference>
<dbReference type="Proteomes" id="UP000286003">
    <property type="component" value="Unassembled WGS sequence"/>
</dbReference>
<organism evidence="8 12">
    <name type="scientific">Bacteroides intestinalis</name>
    <dbReference type="NCBI Taxonomy" id="329854"/>
    <lineage>
        <taxon>Bacteria</taxon>
        <taxon>Pseudomonadati</taxon>
        <taxon>Bacteroidota</taxon>
        <taxon>Bacteroidia</taxon>
        <taxon>Bacteroidales</taxon>
        <taxon>Bacteroidaceae</taxon>
        <taxon>Bacteroides</taxon>
    </lineage>
</organism>
<sequence length="567" mass="63377">MKKNLLLTLTLCLLAQWSVAQAPKWVEKAKRAVFSVVTYDESDKILNTGNGFFVTEDGMALSDYSLFKGAQRAVVINSEGEQMPVEVIMGANDMYDVVKFRVAISGKKVPALVVSPTAPTVGTSVYLLPYSTQKDRSYTAGQVKEESKVEGQYHYYTLDMHLKDKMVSCPVMTADGQVFGLAQKSSGKDTATICYAVGADYAMSQKISPLSFNDHALSSIGIKKALPDTEEQALVYLYMASSQQTPEQYAELLNDFIAQYPNSADGYFRRANSQMYLSKEISSMDKVAADIDKALEVAQKKDDAYFNRAKLIYNYQLTKPETTYKDWTYDKALDEVRKAIAIEELPVYVQLEGDIQFAKKDYAAALASYEKVNKTNIVSPATFFSAAKTKELMEAAPEEVLALMDSCIAHCLQPYTEDAAPYLLERAQARMNAGQGRNAMLDYDEYYKAVRGNVNDVFYYYREQAAFQAKQFQRALDDMAKAIELNPKELTYRSELAAVNIRVGRNEEAIKVLKDALTIDPKYAEAYRLMGVAQLQLKQNKEACASFAKAKELGDPNVDALIEKHCK</sequence>
<dbReference type="PROSITE" id="PS50005">
    <property type="entry name" value="TPR"/>
    <property type="match status" value="2"/>
</dbReference>
<keyword evidence="12" id="KW-1185">Reference proteome</keyword>
<feature type="repeat" description="TPR" evidence="3">
    <location>
        <begin position="490"/>
        <end position="523"/>
    </location>
</feature>
<evidence type="ECO:0000313" key="10">
    <source>
        <dbReference type="Proteomes" id="UP000285013"/>
    </source>
</evidence>
<evidence type="ECO:0000313" key="8">
    <source>
        <dbReference type="EMBL" id="RYT79556.1"/>
    </source>
</evidence>
<dbReference type="Pfam" id="PF13414">
    <property type="entry name" value="TPR_11"/>
    <property type="match status" value="1"/>
</dbReference>
<dbReference type="GO" id="GO:0008233">
    <property type="term" value="F:peptidase activity"/>
    <property type="evidence" value="ECO:0007669"/>
    <property type="project" value="UniProtKB-KW"/>
</dbReference>
<evidence type="ECO:0000256" key="1">
    <source>
        <dbReference type="ARBA" id="ARBA00022737"/>
    </source>
</evidence>
<dbReference type="PANTHER" id="PTHR44858">
    <property type="entry name" value="TETRATRICOPEPTIDE REPEAT PROTEIN 6"/>
    <property type="match status" value="1"/>
</dbReference>
<dbReference type="Proteomes" id="UP000284772">
    <property type="component" value="Unassembled WGS sequence"/>
</dbReference>